<sequence>MDVAFLTDAPRVAGSEVWLLEVLPLLAGHGVRPTVFLPQRDTLGELARRLGEAGVAAQGYTAPSELPERTRAFDLRVLQAWDPATYRDVLPHLTAPRLVITHDQLDYHYPPPLRGLYREIYRRTKARPMAAAEGLVTVSAWGGAFLREQMGLRDVGVVTNGVDPLRFRPARGAERAELRAGFGFGRFTVLVPGRFAPEKNQLAALRAARHAPELDFVFVGDQDSGLGAATRALRRLLGLGNVRFLARRWDMPELYRASDALLQPTLAENQSLVTLEAMASGLPVVSTPIPAQRELIADGVTGLLVPPQGPLLAAALRALATHPERARGIGLAAREHVLGHHTLNHTAAAVAGVLRGAVAGGASAGFGRPGQWGNRTAAGT</sequence>
<evidence type="ECO:0000313" key="3">
    <source>
        <dbReference type="Proteomes" id="UP000236569"/>
    </source>
</evidence>
<organism evidence="2 3">
    <name type="scientific">Deinococcus aerius</name>
    <dbReference type="NCBI Taxonomy" id="200253"/>
    <lineage>
        <taxon>Bacteria</taxon>
        <taxon>Thermotogati</taxon>
        <taxon>Deinococcota</taxon>
        <taxon>Deinococci</taxon>
        <taxon>Deinococcales</taxon>
        <taxon>Deinococcaceae</taxon>
        <taxon>Deinococcus</taxon>
    </lineage>
</organism>
<dbReference type="OrthoDB" id="9804196at2"/>
<keyword evidence="3" id="KW-1185">Reference proteome</keyword>
<proteinExistence type="predicted"/>
<dbReference type="SUPFAM" id="SSF53756">
    <property type="entry name" value="UDP-Glycosyltransferase/glycogen phosphorylase"/>
    <property type="match status" value="1"/>
</dbReference>
<feature type="domain" description="Glycosyltransferase subfamily 4-like N-terminal" evidence="1">
    <location>
        <begin position="14"/>
        <end position="164"/>
    </location>
</feature>
<comment type="caution">
    <text evidence="2">The sequence shown here is derived from an EMBL/GenBank/DDBJ whole genome shotgun (WGS) entry which is preliminary data.</text>
</comment>
<dbReference type="InterPro" id="IPR028098">
    <property type="entry name" value="Glyco_trans_4-like_N"/>
</dbReference>
<gene>
    <name evidence="2" type="ORF">DAERI_010311</name>
</gene>
<dbReference type="RefSeq" id="WP_103127713.1">
    <property type="nucleotide sequence ID" value="NZ_BFAG01000001.1"/>
</dbReference>
<dbReference type="Proteomes" id="UP000236569">
    <property type="component" value="Unassembled WGS sequence"/>
</dbReference>
<dbReference type="Gene3D" id="3.40.50.2000">
    <property type="entry name" value="Glycogen Phosphorylase B"/>
    <property type="match status" value="2"/>
</dbReference>
<dbReference type="Pfam" id="PF13692">
    <property type="entry name" value="Glyco_trans_1_4"/>
    <property type="match status" value="1"/>
</dbReference>
<reference evidence="3" key="1">
    <citation type="submission" date="2018-01" db="EMBL/GenBank/DDBJ databases">
        <title>Draft Genome Sequence of the Radioresistant Bacterium Deinococcus aerius TR0125, Isolated from the Higher Atmosphere above Japan.</title>
        <authorList>
            <person name="Satoh K."/>
            <person name="Arai H."/>
            <person name="Sanzen T."/>
            <person name="Kawaguchi Y."/>
            <person name="Hayashi H."/>
            <person name="Yokobori S."/>
            <person name="Yamagishi A."/>
            <person name="Oono Y."/>
            <person name="Narumi I."/>
        </authorList>
    </citation>
    <scope>NUCLEOTIDE SEQUENCE [LARGE SCALE GENOMIC DNA]</scope>
    <source>
        <strain evidence="3">TR0125</strain>
    </source>
</reference>
<dbReference type="PANTHER" id="PTHR12526:SF634">
    <property type="entry name" value="BLL3361 PROTEIN"/>
    <property type="match status" value="1"/>
</dbReference>
<dbReference type="AlphaFoldDB" id="A0A2I9CRJ3"/>
<dbReference type="EMBL" id="BFAG01000001">
    <property type="protein sequence ID" value="GBF04139.1"/>
    <property type="molecule type" value="Genomic_DNA"/>
</dbReference>
<evidence type="ECO:0000313" key="2">
    <source>
        <dbReference type="EMBL" id="GBF04139.1"/>
    </source>
</evidence>
<name>A0A2I9CRJ3_9DEIO</name>
<protein>
    <submittedName>
        <fullName evidence="2">Lipopolysaccharide biosynthesis protein</fullName>
    </submittedName>
</protein>
<dbReference type="PANTHER" id="PTHR12526">
    <property type="entry name" value="GLYCOSYLTRANSFERASE"/>
    <property type="match status" value="1"/>
</dbReference>
<dbReference type="Pfam" id="PF13439">
    <property type="entry name" value="Glyco_transf_4"/>
    <property type="match status" value="1"/>
</dbReference>
<accession>A0A2I9CRJ3</accession>
<dbReference type="CDD" id="cd03801">
    <property type="entry name" value="GT4_PimA-like"/>
    <property type="match status" value="1"/>
</dbReference>
<evidence type="ECO:0000259" key="1">
    <source>
        <dbReference type="Pfam" id="PF13439"/>
    </source>
</evidence>